<organism evidence="2 3">
    <name type="scientific">Prorocentrum cordatum</name>
    <dbReference type="NCBI Taxonomy" id="2364126"/>
    <lineage>
        <taxon>Eukaryota</taxon>
        <taxon>Sar</taxon>
        <taxon>Alveolata</taxon>
        <taxon>Dinophyceae</taxon>
        <taxon>Prorocentrales</taxon>
        <taxon>Prorocentraceae</taxon>
        <taxon>Prorocentrum</taxon>
    </lineage>
</organism>
<reference evidence="2" key="1">
    <citation type="submission" date="2023-10" db="EMBL/GenBank/DDBJ databases">
        <authorList>
            <person name="Chen Y."/>
            <person name="Shah S."/>
            <person name="Dougan E. K."/>
            <person name="Thang M."/>
            <person name="Chan C."/>
        </authorList>
    </citation>
    <scope>NUCLEOTIDE SEQUENCE [LARGE SCALE GENOMIC DNA]</scope>
</reference>
<evidence type="ECO:0000313" key="3">
    <source>
        <dbReference type="Proteomes" id="UP001189429"/>
    </source>
</evidence>
<evidence type="ECO:0000256" key="1">
    <source>
        <dbReference type="SAM" id="MobiDB-lite"/>
    </source>
</evidence>
<feature type="region of interest" description="Disordered" evidence="1">
    <location>
        <begin position="57"/>
        <end position="84"/>
    </location>
</feature>
<feature type="compositionally biased region" description="Low complexity" evidence="1">
    <location>
        <begin position="62"/>
        <end position="77"/>
    </location>
</feature>
<proteinExistence type="predicted"/>
<keyword evidence="3" id="KW-1185">Reference proteome</keyword>
<dbReference type="Proteomes" id="UP001189429">
    <property type="component" value="Unassembled WGS sequence"/>
</dbReference>
<name>A0ABN9R9J3_9DINO</name>
<accession>A0ABN9R9J3</accession>
<dbReference type="EMBL" id="CAUYUJ010005751">
    <property type="protein sequence ID" value="CAK0814807.1"/>
    <property type="molecule type" value="Genomic_DNA"/>
</dbReference>
<sequence>MQVQRFRKPRCRRARWAGCRRGRRADLLWRLWRPRGYGAVWVPSVARACCPLAVPARAPSGSRCPRSQRTTSPRRTSGLLSAPPGATCRIERRGGDCEDVCGRQLDRTLRHPQLCKQGPARMRPHRALAATLARLLRECRAEVDIERTVAELERVTPAGRVEEAILDSVVSLPGSVQPLYVDVTIRCPRAARYLRAATVAGDAADEAARGKRQRYGSAVLPVAVESYGRLGAEAVRSLEHLATYAGACIADDCAAPRLVPRWRAALERITQ</sequence>
<protein>
    <submittedName>
        <fullName evidence="2">Uncharacterized protein</fullName>
    </submittedName>
</protein>
<evidence type="ECO:0000313" key="2">
    <source>
        <dbReference type="EMBL" id="CAK0814807.1"/>
    </source>
</evidence>
<comment type="caution">
    <text evidence="2">The sequence shown here is derived from an EMBL/GenBank/DDBJ whole genome shotgun (WGS) entry which is preliminary data.</text>
</comment>
<gene>
    <name evidence="2" type="ORF">PCOR1329_LOCUS18312</name>
</gene>